<organism evidence="8 9">
    <name type="scientific">Planoprotostelium fungivorum</name>
    <dbReference type="NCBI Taxonomy" id="1890364"/>
    <lineage>
        <taxon>Eukaryota</taxon>
        <taxon>Amoebozoa</taxon>
        <taxon>Evosea</taxon>
        <taxon>Variosea</taxon>
        <taxon>Cavosteliida</taxon>
        <taxon>Cavosteliaceae</taxon>
        <taxon>Planoprotostelium</taxon>
    </lineage>
</organism>
<comment type="similarity">
    <text evidence="3 4">Belongs to the small heat shock protein (HSP20) family.</text>
</comment>
<dbReference type="AlphaFoldDB" id="A0A2P6NV58"/>
<dbReference type="Gene3D" id="2.60.40.790">
    <property type="match status" value="1"/>
</dbReference>
<feature type="domain" description="SHSP" evidence="6">
    <location>
        <begin position="113"/>
        <end position="223"/>
    </location>
</feature>
<keyword evidence="2" id="KW-0727">SH2 domain</keyword>
<sequence>MISNLSKTLRAAPIRQVPRATAFPLSRRFATEANNTEVIKKGESDVPVSTRATSDKPATVDHSHHNRRLSTQRQQQQHPVNQLFDSFFNDPFFQDPFSRHGFGLRPTSALPNWIERVRQPEFHGIQETDNGYEVEAEMAGVPKENVQVQVKNGVLTLSGQQKTEENKEGMRRYSRSNYHQSFALPDDADEASVKAKYSDGVLRVTMDKKAVDDDVKKIDVDGNAHRGGPADTPFPGRIHRAAKRSVAVHQSGEQAFTMATGSTISANSSDGACASPQKDGDVSISRVDLHKAIVVLMGQLQGTYILRYSSEVGHYALSVVISSKIGHFRIRHLVDSMRDDPIYILLLQKGLRLYFTSLKELIEECTHKDILSYKSGSEFKYVRLTSPPPSWAWQNASGGS</sequence>
<dbReference type="InterPro" id="IPR031107">
    <property type="entry name" value="Small_HSP"/>
</dbReference>
<dbReference type="CDD" id="cd00173">
    <property type="entry name" value="SH2"/>
    <property type="match status" value="1"/>
</dbReference>
<dbReference type="SUPFAM" id="SSF49764">
    <property type="entry name" value="HSP20-like chaperones"/>
    <property type="match status" value="1"/>
</dbReference>
<dbReference type="STRING" id="1890364.A0A2P6NV58"/>
<dbReference type="InterPro" id="IPR000980">
    <property type="entry name" value="SH2"/>
</dbReference>
<comment type="caution">
    <text evidence="8">The sequence shown here is derived from an EMBL/GenBank/DDBJ whole genome shotgun (WGS) entry which is preliminary data.</text>
</comment>
<evidence type="ECO:0000259" key="6">
    <source>
        <dbReference type="PROSITE" id="PS01031"/>
    </source>
</evidence>
<evidence type="ECO:0000256" key="4">
    <source>
        <dbReference type="RuleBase" id="RU003616"/>
    </source>
</evidence>
<dbReference type="PROSITE" id="PS50001">
    <property type="entry name" value="SH2"/>
    <property type="match status" value="1"/>
</dbReference>
<evidence type="ECO:0000256" key="5">
    <source>
        <dbReference type="SAM" id="MobiDB-lite"/>
    </source>
</evidence>
<dbReference type="InParanoid" id="A0A2P6NV58"/>
<dbReference type="Proteomes" id="UP000241769">
    <property type="component" value="Unassembled WGS sequence"/>
</dbReference>
<name>A0A2P6NV58_9EUKA</name>
<dbReference type="EMBL" id="MDYQ01000017">
    <property type="protein sequence ID" value="PRP87861.1"/>
    <property type="molecule type" value="Genomic_DNA"/>
</dbReference>
<evidence type="ECO:0000259" key="7">
    <source>
        <dbReference type="PROSITE" id="PS50001"/>
    </source>
</evidence>
<protein>
    <submittedName>
        <fullName evidence="8">Small heat shock protein</fullName>
    </submittedName>
</protein>
<evidence type="ECO:0000256" key="3">
    <source>
        <dbReference type="PROSITE-ProRule" id="PRU00285"/>
    </source>
</evidence>
<dbReference type="PROSITE" id="PS01031">
    <property type="entry name" value="SHSP"/>
    <property type="match status" value="1"/>
</dbReference>
<evidence type="ECO:0000256" key="1">
    <source>
        <dbReference type="ARBA" id="ARBA00023016"/>
    </source>
</evidence>
<evidence type="ECO:0000256" key="2">
    <source>
        <dbReference type="PROSITE-ProRule" id="PRU00191"/>
    </source>
</evidence>
<accession>A0A2P6NV58</accession>
<evidence type="ECO:0000313" key="8">
    <source>
        <dbReference type="EMBL" id="PRP87861.1"/>
    </source>
</evidence>
<dbReference type="InterPro" id="IPR002068">
    <property type="entry name" value="A-crystallin/Hsp20_dom"/>
</dbReference>
<dbReference type="CDD" id="cd06464">
    <property type="entry name" value="ACD_sHsps-like"/>
    <property type="match status" value="1"/>
</dbReference>
<dbReference type="Pfam" id="PF00017">
    <property type="entry name" value="SH2"/>
    <property type="match status" value="1"/>
</dbReference>
<dbReference type="OrthoDB" id="17379at2759"/>
<keyword evidence="9" id="KW-1185">Reference proteome</keyword>
<dbReference type="InterPro" id="IPR008978">
    <property type="entry name" value="HSP20-like_chaperone"/>
</dbReference>
<dbReference type="Pfam" id="PF00011">
    <property type="entry name" value="HSP20"/>
    <property type="match status" value="1"/>
</dbReference>
<feature type="region of interest" description="Disordered" evidence="5">
    <location>
        <begin position="36"/>
        <end position="78"/>
    </location>
</feature>
<dbReference type="PANTHER" id="PTHR11527">
    <property type="entry name" value="HEAT-SHOCK PROTEIN 20 FAMILY MEMBER"/>
    <property type="match status" value="1"/>
</dbReference>
<dbReference type="SUPFAM" id="SSF55550">
    <property type="entry name" value="SH2 domain"/>
    <property type="match status" value="1"/>
</dbReference>
<evidence type="ECO:0000313" key="9">
    <source>
        <dbReference type="Proteomes" id="UP000241769"/>
    </source>
</evidence>
<feature type="domain" description="SH2" evidence="7">
    <location>
        <begin position="277"/>
        <end position="388"/>
    </location>
</feature>
<reference evidence="8 9" key="1">
    <citation type="journal article" date="2018" name="Genome Biol. Evol.">
        <title>Multiple Roots of Fruiting Body Formation in Amoebozoa.</title>
        <authorList>
            <person name="Hillmann F."/>
            <person name="Forbes G."/>
            <person name="Novohradska S."/>
            <person name="Ferling I."/>
            <person name="Riege K."/>
            <person name="Groth M."/>
            <person name="Westermann M."/>
            <person name="Marz M."/>
            <person name="Spaller T."/>
            <person name="Winckler T."/>
            <person name="Schaap P."/>
            <person name="Glockner G."/>
        </authorList>
    </citation>
    <scope>NUCLEOTIDE SEQUENCE [LARGE SCALE GENOMIC DNA]</scope>
    <source>
        <strain evidence="8 9">Jena</strain>
    </source>
</reference>
<keyword evidence="1 8" id="KW-0346">Stress response</keyword>
<dbReference type="Gene3D" id="3.30.505.10">
    <property type="entry name" value="SH2 domain"/>
    <property type="match status" value="1"/>
</dbReference>
<dbReference type="InterPro" id="IPR036860">
    <property type="entry name" value="SH2_dom_sf"/>
</dbReference>
<proteinExistence type="inferred from homology"/>
<gene>
    <name evidence="8" type="ORF">PROFUN_04335</name>
</gene>